<evidence type="ECO:0000313" key="2">
    <source>
        <dbReference type="WBParaSite" id="jg25076"/>
    </source>
</evidence>
<reference evidence="2" key="1">
    <citation type="submission" date="2022-11" db="UniProtKB">
        <authorList>
            <consortium name="WormBaseParasite"/>
        </authorList>
    </citation>
    <scope>IDENTIFICATION</scope>
</reference>
<name>A0A915E137_9BILA</name>
<organism evidence="1 2">
    <name type="scientific">Ditylenchus dipsaci</name>
    <dbReference type="NCBI Taxonomy" id="166011"/>
    <lineage>
        <taxon>Eukaryota</taxon>
        <taxon>Metazoa</taxon>
        <taxon>Ecdysozoa</taxon>
        <taxon>Nematoda</taxon>
        <taxon>Chromadorea</taxon>
        <taxon>Rhabditida</taxon>
        <taxon>Tylenchina</taxon>
        <taxon>Tylenchomorpha</taxon>
        <taxon>Sphaerularioidea</taxon>
        <taxon>Anguinidae</taxon>
        <taxon>Anguininae</taxon>
        <taxon>Ditylenchus</taxon>
    </lineage>
</organism>
<dbReference type="AlphaFoldDB" id="A0A915E137"/>
<proteinExistence type="predicted"/>
<evidence type="ECO:0000313" key="1">
    <source>
        <dbReference type="Proteomes" id="UP000887574"/>
    </source>
</evidence>
<protein>
    <submittedName>
        <fullName evidence="2">Uncharacterized protein</fullName>
    </submittedName>
</protein>
<keyword evidence="1" id="KW-1185">Reference proteome</keyword>
<dbReference type="Proteomes" id="UP000887574">
    <property type="component" value="Unplaced"/>
</dbReference>
<accession>A0A915E137</accession>
<dbReference type="WBParaSite" id="jg25076">
    <property type="protein sequence ID" value="jg25076"/>
    <property type="gene ID" value="jg25076"/>
</dbReference>
<sequence length="248" mass="28905">MQIQKANIAVFINPHYKYSPDPSVFDHHISNFTTGGYNCAKDARLLQQASCSYHAYCYYCHIATTNVQYEPVMSPPSFFDHLEDKKNGTFKRQTKKDRCKIPRVIRENGGYVVSDVSHSPYCLAGELQISTGREMKFRTFIAPRSFYNDSTAKTKRKKIAPEKRSIDLVCFGQSTWTDLTKRMIPPKTVELLQMENNEYPPMQHVQYEANFLDQHRDWIDVLLEGLKDPNRYEKIELLRERPLSPSHE</sequence>